<comment type="catalytic activity">
    <reaction evidence="4">
        <text>a 5'-end (N(7)-methyl 5'-triphosphoguanosine)-ribonucleoside in snoRNA + S-adenosyl-L-methionine = a 5'-end (N(2),N(7)-dimethyl 5'-triphosphoguanosine)-ribonucleoside in snoRNA + S-adenosyl-L-homocysteine + H(+)</text>
        <dbReference type="Rhea" id="RHEA:78475"/>
        <dbReference type="Rhea" id="RHEA-COMP:19086"/>
        <dbReference type="Rhea" id="RHEA-COMP:19088"/>
        <dbReference type="ChEBI" id="CHEBI:15378"/>
        <dbReference type="ChEBI" id="CHEBI:57856"/>
        <dbReference type="ChEBI" id="CHEBI:59789"/>
        <dbReference type="ChEBI" id="CHEBI:156461"/>
        <dbReference type="ChEBI" id="CHEBI:172880"/>
    </reaction>
    <physiologicalReaction direction="left-to-right" evidence="4">
        <dbReference type="Rhea" id="RHEA:78476"/>
    </physiologicalReaction>
</comment>
<evidence type="ECO:0000313" key="8">
    <source>
        <dbReference type="Proteomes" id="UP000694846"/>
    </source>
</evidence>
<proteinExistence type="inferred from homology"/>
<dbReference type="GO" id="GO:0071164">
    <property type="term" value="F:RNA cap trimethylguanosine synthase activity"/>
    <property type="evidence" value="ECO:0007669"/>
    <property type="project" value="TreeGrafter"/>
</dbReference>
<evidence type="ECO:0000256" key="1">
    <source>
        <dbReference type="ARBA" id="ARBA00018517"/>
    </source>
</evidence>
<keyword evidence="8" id="KW-1185">Reference proteome</keyword>
<dbReference type="GeneID" id="112680185"/>
<accession>A0A8B8F657</accession>
<dbReference type="PANTHER" id="PTHR14741:SF32">
    <property type="entry name" value="TRIMETHYLGUANOSINE SYNTHASE"/>
    <property type="match status" value="1"/>
</dbReference>
<evidence type="ECO:0000256" key="3">
    <source>
        <dbReference type="ARBA" id="ARBA00047418"/>
    </source>
</evidence>
<dbReference type="InterPro" id="IPR019012">
    <property type="entry name" value="RNA_cap_Gua-N2-MeTrfase"/>
</dbReference>
<evidence type="ECO:0000256" key="4">
    <source>
        <dbReference type="ARBA" id="ARBA00048740"/>
    </source>
</evidence>
<dbReference type="InterPro" id="IPR029063">
    <property type="entry name" value="SAM-dependent_MTases_sf"/>
</dbReference>
<evidence type="ECO:0000313" key="9">
    <source>
        <dbReference type="RefSeq" id="XP_025405995.1"/>
    </source>
</evidence>
<evidence type="ECO:0000256" key="2">
    <source>
        <dbReference type="ARBA" id="ARBA00025783"/>
    </source>
</evidence>
<dbReference type="OrthoDB" id="6619622at2759"/>
<dbReference type="Proteomes" id="UP000694846">
    <property type="component" value="Unplaced"/>
</dbReference>
<dbReference type="GO" id="GO:0005634">
    <property type="term" value="C:nucleus"/>
    <property type="evidence" value="ECO:0007669"/>
    <property type="project" value="TreeGrafter"/>
</dbReference>
<comment type="catalytic activity">
    <reaction evidence="5">
        <text>a 5'-end (N(2),N(7)-dimethyl 5'-triphosphoguanosine)-ribonucleoside in snRNA + S-adenosyl-L-methionine = a 5'-end (N(2),N(2),N(7)-trimethyl 5'-triphosphoguanosine)-ribonucleoside in snRNA + S-adenosyl-L-homocysteine + H(+)</text>
        <dbReference type="Rhea" id="RHEA:78479"/>
        <dbReference type="Rhea" id="RHEA-COMP:19087"/>
        <dbReference type="Rhea" id="RHEA-COMP:19089"/>
        <dbReference type="ChEBI" id="CHEBI:15378"/>
        <dbReference type="ChEBI" id="CHEBI:57856"/>
        <dbReference type="ChEBI" id="CHEBI:59789"/>
        <dbReference type="ChEBI" id="CHEBI:167623"/>
        <dbReference type="ChEBI" id="CHEBI:172880"/>
    </reaction>
    <physiologicalReaction direction="left-to-right" evidence="5">
        <dbReference type="Rhea" id="RHEA:78480"/>
    </physiologicalReaction>
</comment>
<gene>
    <name evidence="9" type="primary">LOC112680185</name>
</gene>
<dbReference type="AlphaFoldDB" id="A0A8B8F657"/>
<sequence length="140" mass="15616">MASRCSFNTVVDPFCGAGGNAIQLALTCHHVIAVDVNPAKIKLARQNAQIYGVDEKIDFRVGDYFNILDRVRADTVVTSLPWGRPGYSRYFDTNDLCSREAGGMSSILSMAKKLELYYTCRRPLSENSVYTYQEMQTSAV</sequence>
<dbReference type="SUPFAM" id="SSF53335">
    <property type="entry name" value="S-adenosyl-L-methionine-dependent methyltransferases"/>
    <property type="match status" value="1"/>
</dbReference>
<comment type="similarity">
    <text evidence="2">Belongs to the methyltransferase superfamily. Trimethylguanosine synthase family.</text>
</comment>
<dbReference type="RefSeq" id="XP_025405995.1">
    <property type="nucleotide sequence ID" value="XM_025550210.1"/>
</dbReference>
<dbReference type="Pfam" id="PF09445">
    <property type="entry name" value="Methyltransf_15"/>
    <property type="match status" value="1"/>
</dbReference>
<dbReference type="Gene3D" id="3.40.50.150">
    <property type="entry name" value="Vaccinia Virus protein VP39"/>
    <property type="match status" value="1"/>
</dbReference>
<dbReference type="CDD" id="cd02440">
    <property type="entry name" value="AdoMet_MTases"/>
    <property type="match status" value="1"/>
</dbReference>
<name>A0A8B8F657_9HEMI</name>
<comment type="catalytic activity">
    <reaction evidence="6">
        <text>a 5'-end (N(7)-methyl 5'-triphosphoguanosine)-ribonucleoside in snRNA + S-adenosyl-L-methionine = a 5'-end (N(2),N(7)-dimethyl 5'-triphosphoguanosine)-ribonucleoside in snRNA + S-adenosyl-L-homocysteine + H(+)</text>
        <dbReference type="Rhea" id="RHEA:78471"/>
        <dbReference type="Rhea" id="RHEA-COMP:19085"/>
        <dbReference type="Rhea" id="RHEA-COMP:19087"/>
        <dbReference type="ChEBI" id="CHEBI:15378"/>
        <dbReference type="ChEBI" id="CHEBI:57856"/>
        <dbReference type="ChEBI" id="CHEBI:59789"/>
        <dbReference type="ChEBI" id="CHEBI:156461"/>
        <dbReference type="ChEBI" id="CHEBI:172880"/>
    </reaction>
    <physiologicalReaction direction="left-to-right" evidence="6">
        <dbReference type="Rhea" id="RHEA:78472"/>
    </physiologicalReaction>
</comment>
<evidence type="ECO:0000256" key="5">
    <source>
        <dbReference type="ARBA" id="ARBA00048763"/>
    </source>
</evidence>
<dbReference type="PANTHER" id="PTHR14741">
    <property type="entry name" value="S-ADENOSYLMETHIONINE-DEPENDENT METHYLTRANSFERASE RELATED"/>
    <property type="match status" value="1"/>
</dbReference>
<organism evidence="8 9">
    <name type="scientific">Sipha flava</name>
    <name type="common">yellow sugarcane aphid</name>
    <dbReference type="NCBI Taxonomy" id="143950"/>
    <lineage>
        <taxon>Eukaryota</taxon>
        <taxon>Metazoa</taxon>
        <taxon>Ecdysozoa</taxon>
        <taxon>Arthropoda</taxon>
        <taxon>Hexapoda</taxon>
        <taxon>Insecta</taxon>
        <taxon>Pterygota</taxon>
        <taxon>Neoptera</taxon>
        <taxon>Paraneoptera</taxon>
        <taxon>Hemiptera</taxon>
        <taxon>Sternorrhyncha</taxon>
        <taxon>Aphidomorpha</taxon>
        <taxon>Aphidoidea</taxon>
        <taxon>Aphididae</taxon>
        <taxon>Sipha</taxon>
    </lineage>
</organism>
<reference evidence="9" key="1">
    <citation type="submission" date="2025-08" db="UniProtKB">
        <authorList>
            <consortium name="RefSeq"/>
        </authorList>
    </citation>
    <scope>IDENTIFICATION</scope>
    <source>
        <tissue evidence="9">Whole body</tissue>
    </source>
</reference>
<evidence type="ECO:0000256" key="7">
    <source>
        <dbReference type="ARBA" id="ARBA00049790"/>
    </source>
</evidence>
<comment type="catalytic activity">
    <reaction evidence="3">
        <text>a 5'-end (N(2),N(7)-dimethyl 5'-triphosphoguanosine)-ribonucleoside in snoRNA + S-adenosyl-L-methionine = a 5'-end (N(2),N(2),N(7)-trimethyl 5'-triphosphoguanosine)-ribonucleoside in snoRNA + S-adenosyl-L-homocysteine + H(+)</text>
        <dbReference type="Rhea" id="RHEA:78507"/>
        <dbReference type="Rhea" id="RHEA-COMP:19088"/>
        <dbReference type="Rhea" id="RHEA-COMP:19090"/>
        <dbReference type="ChEBI" id="CHEBI:15378"/>
        <dbReference type="ChEBI" id="CHEBI:57856"/>
        <dbReference type="ChEBI" id="CHEBI:59789"/>
        <dbReference type="ChEBI" id="CHEBI:167623"/>
        <dbReference type="ChEBI" id="CHEBI:172880"/>
    </reaction>
    <physiologicalReaction direction="left-to-right" evidence="3">
        <dbReference type="Rhea" id="RHEA:78508"/>
    </physiologicalReaction>
</comment>
<evidence type="ECO:0000256" key="6">
    <source>
        <dbReference type="ARBA" id="ARBA00049075"/>
    </source>
</evidence>
<protein>
    <recommendedName>
        <fullName evidence="1">Trimethylguanosine synthase</fullName>
    </recommendedName>
    <alternativeName>
        <fullName evidence="7">Cap-specific guanine-N(2) methyltransferase</fullName>
    </alternativeName>
</protein>